<keyword evidence="1 4" id="KW-0378">Hydrolase</keyword>
<keyword evidence="2" id="KW-0862">Zinc</keyword>
<dbReference type="GO" id="GO:0004181">
    <property type="term" value="F:metallocarboxypeptidase activity"/>
    <property type="evidence" value="ECO:0007669"/>
    <property type="project" value="UniProtKB-UniRule"/>
</dbReference>
<comment type="similarity">
    <text evidence="1">Belongs to the peptidase M32 family.</text>
</comment>
<reference evidence="4 5" key="1">
    <citation type="submission" date="2024-06" db="EMBL/GenBank/DDBJ databases">
        <title>Halorubrum miltondacostae sp. nov., a potential PHA producer isolated from an inland solar saltern in Rio Maior, Portugal.</title>
        <authorList>
            <person name="Albuquerque L."/>
            <person name="Viver T."/>
            <person name="Barroso C."/>
            <person name="Claudino R."/>
            <person name="Galvan M."/>
            <person name="Simoes G."/>
            <person name="Lobo Da Cunha A."/>
            <person name="Egas C."/>
        </authorList>
    </citation>
    <scope>NUCLEOTIDE SEQUENCE [LARGE SCALE GENOMIC DNA]</scope>
    <source>
        <strain evidence="4 5">RMP-11</strain>
    </source>
</reference>
<dbReference type="PIRSF" id="PIRSF006615">
    <property type="entry name" value="Zn_crbxpep_Taq"/>
    <property type="match status" value="1"/>
</dbReference>
<evidence type="ECO:0000256" key="3">
    <source>
        <dbReference type="PIRSR" id="PIRSR006615-2"/>
    </source>
</evidence>
<dbReference type="EC" id="3.4.17.19" evidence="1"/>
<dbReference type="Gene3D" id="1.10.1370.30">
    <property type="match status" value="1"/>
</dbReference>
<accession>A0ABD5M670</accession>
<keyword evidence="5" id="KW-1185">Reference proteome</keyword>
<dbReference type="GO" id="GO:0006508">
    <property type="term" value="P:proteolysis"/>
    <property type="evidence" value="ECO:0007669"/>
    <property type="project" value="UniProtKB-UniRule"/>
</dbReference>
<feature type="active site" description="Proton donor/acceptor" evidence="3">
    <location>
        <position position="270"/>
    </location>
</feature>
<keyword evidence="1 4" id="KW-0121">Carboxypeptidase</keyword>
<dbReference type="AlphaFoldDB" id="A0ABD5M670"/>
<dbReference type="GO" id="GO:0046872">
    <property type="term" value="F:metal ion binding"/>
    <property type="evidence" value="ECO:0007669"/>
    <property type="project" value="UniProtKB-KW"/>
</dbReference>
<dbReference type="CDD" id="cd06460">
    <property type="entry name" value="M32_Taq"/>
    <property type="match status" value="1"/>
</dbReference>
<feature type="binding site" evidence="2">
    <location>
        <position position="269"/>
    </location>
    <ligand>
        <name>Zn(2+)</name>
        <dbReference type="ChEBI" id="CHEBI:29105"/>
        <note>catalytic</note>
    </ligand>
</feature>
<protein>
    <recommendedName>
        <fullName evidence="1">Metal-dependent carboxypeptidase</fullName>
        <ecNumber evidence="1">3.4.17.19</ecNumber>
    </recommendedName>
</protein>
<feature type="binding site" evidence="2">
    <location>
        <position position="273"/>
    </location>
    <ligand>
        <name>Zn(2+)</name>
        <dbReference type="ChEBI" id="CHEBI:29105"/>
        <note>catalytic</note>
    </ligand>
</feature>
<keyword evidence="1" id="KW-0482">Metalloprotease</keyword>
<dbReference type="InterPro" id="IPR001333">
    <property type="entry name" value="Peptidase_M32_Taq"/>
</dbReference>
<dbReference type="Pfam" id="PF02074">
    <property type="entry name" value="Peptidase_M32"/>
    <property type="match status" value="1"/>
</dbReference>
<comment type="catalytic activity">
    <reaction evidence="1">
        <text>Release of a C-terminal amino acid with broad specificity, except for -Pro.</text>
        <dbReference type="EC" id="3.4.17.19"/>
    </reaction>
</comment>
<evidence type="ECO:0000256" key="1">
    <source>
        <dbReference type="PIRNR" id="PIRNR006615"/>
    </source>
</evidence>
<dbReference type="PRINTS" id="PR00998">
    <property type="entry name" value="CRBOXYPTASET"/>
</dbReference>
<comment type="function">
    <text evidence="1">Broad specificity carboxypetidase that releases amino acids sequentially from the C-terminus, including neutral, aromatic, polar and basic residues.</text>
</comment>
<sequence>MSQSSSYQTIEEHAKRLHNLEQTDHLLRWDSDVMMPPEGTTARSSQRETLSKMMHDLRGADALGNALDRVNEQQLSEDKQAVVREIRREHEVTTAVPDELHREIADVTARAHEAWKEAKENDDWAAFAPVFKEHVELRREWAHNVNPDGDPYEVLWKNKLGYTSQPHISLSIVNRVFDRLKSTLPPIIEDVRESDADLATDTFTSRGPYDAEIQKEAFETVLDELGLDWGRARFDTAPHPFSYGNPHDVRLTTRFDEADPSSGFTATMHEFGHTTYHHGLPAEHYGTPLGRARGLTIHGSQSGVWENHVGRSESFWEFILPIFQEHFPQLEDATPTDAYEAVNQVNESNVIRTAADELTYHMHIIVRTEIEQALIAGEITVDEVPHLWDKKYEQYLGVAPDSDRDGPLQDPHWSGDLPGFINYTLGHGVLAAQVWAAAERELPLDDQIRNGQFEPLHQWMGENIHQHGQRYESQELVQRATGEKITADYFLEYIEDKFRNLYNC</sequence>
<organism evidence="4 5">
    <name type="scientific">Halorubrum miltondacostae</name>
    <dbReference type="NCBI Taxonomy" id="3076378"/>
    <lineage>
        <taxon>Archaea</taxon>
        <taxon>Methanobacteriati</taxon>
        <taxon>Methanobacteriota</taxon>
        <taxon>Stenosarchaea group</taxon>
        <taxon>Halobacteria</taxon>
        <taxon>Halobacteriales</taxon>
        <taxon>Haloferacaceae</taxon>
        <taxon>Halorubrum</taxon>
    </lineage>
</organism>
<dbReference type="EMBL" id="JBEDNY010000006">
    <property type="protein sequence ID" value="MEZ3165160.1"/>
    <property type="molecule type" value="Genomic_DNA"/>
</dbReference>
<dbReference type="PROSITE" id="PS52034">
    <property type="entry name" value="PEPTIDASE_M32"/>
    <property type="match status" value="1"/>
</dbReference>
<dbReference type="PANTHER" id="PTHR34217">
    <property type="entry name" value="METAL-DEPENDENT CARBOXYPEPTIDASE"/>
    <property type="match status" value="1"/>
</dbReference>
<comment type="cofactor">
    <cofactor evidence="2">
        <name>Zn(2+)</name>
        <dbReference type="ChEBI" id="CHEBI:29105"/>
    </cofactor>
    <text evidence="2">Binds 1 zinc ion per subunit.</text>
</comment>
<dbReference type="RefSeq" id="WP_371163202.1">
    <property type="nucleotide sequence ID" value="NZ_JBEDNX010000003.1"/>
</dbReference>
<keyword evidence="1" id="KW-0645">Protease</keyword>
<name>A0ABD5M670_9EURY</name>
<evidence type="ECO:0000256" key="2">
    <source>
        <dbReference type="PIRSR" id="PIRSR006615-1"/>
    </source>
</evidence>
<evidence type="ECO:0000313" key="4">
    <source>
        <dbReference type="EMBL" id="MEZ3165160.1"/>
    </source>
</evidence>
<comment type="caution">
    <text evidence="4">The sequence shown here is derived from an EMBL/GenBank/DDBJ whole genome shotgun (WGS) entry which is preliminary data.</text>
</comment>
<dbReference type="SUPFAM" id="SSF55486">
    <property type="entry name" value="Metalloproteases ('zincins'), catalytic domain"/>
    <property type="match status" value="1"/>
</dbReference>
<proteinExistence type="inferred from homology"/>
<evidence type="ECO:0000313" key="5">
    <source>
        <dbReference type="Proteomes" id="UP001567572"/>
    </source>
</evidence>
<keyword evidence="1 2" id="KW-0479">Metal-binding</keyword>
<dbReference type="PANTHER" id="PTHR34217:SF1">
    <property type="entry name" value="CARBOXYPEPTIDASE 1"/>
    <property type="match status" value="1"/>
</dbReference>
<dbReference type="Proteomes" id="UP001567572">
    <property type="component" value="Unassembled WGS sequence"/>
</dbReference>
<gene>
    <name evidence="4" type="ORF">ABNG04_15030</name>
</gene>